<dbReference type="InterPro" id="IPR011032">
    <property type="entry name" value="GroES-like_sf"/>
</dbReference>
<dbReference type="SUPFAM" id="SSF51735">
    <property type="entry name" value="NAD(P)-binding Rossmann-fold domains"/>
    <property type="match status" value="1"/>
</dbReference>
<sequence length="320" mass="33841">MRAIVHERYGDPVEVFRYLEVDKPAAGPGEVLVRVHAVPITGTDWHLARGLPYAARPGIGLRRPRNRVFGLELSGTVEGIGHGVRTLAVGDQVFGWAAGTFAEYVAVPETQLVTKPVNLSLDDAAGGPIAAFTAFQAVKVGNVDGKHVLVSGASGGVGTYAVQFAKAAGAEVTALCSPRKADLVRGLGADHVLDYREFAYAGRGFDVLLDVFGVPSVRQCRDVLKPRGTAVLVGGVGGRWFMGTDRWLRAAIAAPFLGVTMKPLVHKDSLDDLGAIKALIESGAVRPVVGEVMSFDLVPEAIESVRLGLPHGQIVVRIRG</sequence>
<dbReference type="InterPro" id="IPR020843">
    <property type="entry name" value="ER"/>
</dbReference>
<dbReference type="Gene3D" id="3.40.50.720">
    <property type="entry name" value="NAD(P)-binding Rossmann-like Domain"/>
    <property type="match status" value="1"/>
</dbReference>
<dbReference type="Pfam" id="PF13602">
    <property type="entry name" value="ADH_zinc_N_2"/>
    <property type="match status" value="1"/>
</dbReference>
<dbReference type="GO" id="GO:0016491">
    <property type="term" value="F:oxidoreductase activity"/>
    <property type="evidence" value="ECO:0007669"/>
    <property type="project" value="UniProtKB-KW"/>
</dbReference>
<evidence type="ECO:0000256" key="1">
    <source>
        <dbReference type="ARBA" id="ARBA00023002"/>
    </source>
</evidence>
<protein>
    <submittedName>
        <fullName evidence="3">NADPH:quinone reductase-like Zn-dependent oxidoreductase</fullName>
    </submittedName>
</protein>
<name>A0A7W7T9Q6_9PSEU</name>
<evidence type="ECO:0000313" key="4">
    <source>
        <dbReference type="Proteomes" id="UP000542674"/>
    </source>
</evidence>
<dbReference type="Pfam" id="PF08240">
    <property type="entry name" value="ADH_N"/>
    <property type="match status" value="1"/>
</dbReference>
<dbReference type="PANTHER" id="PTHR11695">
    <property type="entry name" value="ALCOHOL DEHYDROGENASE RELATED"/>
    <property type="match status" value="1"/>
</dbReference>
<gene>
    <name evidence="3" type="ORF">F4559_006415</name>
</gene>
<dbReference type="InterPro" id="IPR002364">
    <property type="entry name" value="Quin_OxRdtase/zeta-crystal_CS"/>
</dbReference>
<dbReference type="EMBL" id="JACHJS010000001">
    <property type="protein sequence ID" value="MBB4969056.1"/>
    <property type="molecule type" value="Genomic_DNA"/>
</dbReference>
<dbReference type="SUPFAM" id="SSF50129">
    <property type="entry name" value="GroES-like"/>
    <property type="match status" value="1"/>
</dbReference>
<dbReference type="GO" id="GO:0008270">
    <property type="term" value="F:zinc ion binding"/>
    <property type="evidence" value="ECO:0007669"/>
    <property type="project" value="InterPro"/>
</dbReference>
<dbReference type="PROSITE" id="PS01162">
    <property type="entry name" value="QOR_ZETA_CRYSTAL"/>
    <property type="match status" value="1"/>
</dbReference>
<dbReference type="InterPro" id="IPR036291">
    <property type="entry name" value="NAD(P)-bd_dom_sf"/>
</dbReference>
<dbReference type="InterPro" id="IPR013154">
    <property type="entry name" value="ADH-like_N"/>
</dbReference>
<keyword evidence="1" id="KW-0560">Oxidoreductase</keyword>
<dbReference type="CDD" id="cd08267">
    <property type="entry name" value="MDR1"/>
    <property type="match status" value="1"/>
</dbReference>
<dbReference type="RefSeq" id="WP_184674769.1">
    <property type="nucleotide sequence ID" value="NZ_BAABAI010000043.1"/>
</dbReference>
<dbReference type="Proteomes" id="UP000542674">
    <property type="component" value="Unassembled WGS sequence"/>
</dbReference>
<dbReference type="PANTHER" id="PTHR11695:SF294">
    <property type="entry name" value="RETICULON-4-INTERACTING PROTEIN 1, MITOCHONDRIAL"/>
    <property type="match status" value="1"/>
</dbReference>
<dbReference type="AlphaFoldDB" id="A0A7W7T9Q6"/>
<feature type="domain" description="Enoyl reductase (ER)" evidence="2">
    <location>
        <begin position="11"/>
        <end position="316"/>
    </location>
</feature>
<organism evidence="3 4">
    <name type="scientific">Saccharothrix violaceirubra</name>
    <dbReference type="NCBI Taxonomy" id="413306"/>
    <lineage>
        <taxon>Bacteria</taxon>
        <taxon>Bacillati</taxon>
        <taxon>Actinomycetota</taxon>
        <taxon>Actinomycetes</taxon>
        <taxon>Pseudonocardiales</taxon>
        <taxon>Pseudonocardiaceae</taxon>
        <taxon>Saccharothrix</taxon>
    </lineage>
</organism>
<keyword evidence="4" id="KW-1185">Reference proteome</keyword>
<reference evidence="3 4" key="1">
    <citation type="submission" date="2020-08" db="EMBL/GenBank/DDBJ databases">
        <title>Sequencing the genomes of 1000 actinobacteria strains.</title>
        <authorList>
            <person name="Klenk H.-P."/>
        </authorList>
    </citation>
    <scope>NUCLEOTIDE SEQUENCE [LARGE SCALE GENOMIC DNA]</scope>
    <source>
        <strain evidence="3 4">DSM 45084</strain>
    </source>
</reference>
<dbReference type="Gene3D" id="3.90.180.10">
    <property type="entry name" value="Medium-chain alcohol dehydrogenases, catalytic domain"/>
    <property type="match status" value="1"/>
</dbReference>
<proteinExistence type="predicted"/>
<accession>A0A7W7T9Q6</accession>
<dbReference type="SMART" id="SM00829">
    <property type="entry name" value="PKS_ER"/>
    <property type="match status" value="1"/>
</dbReference>
<evidence type="ECO:0000313" key="3">
    <source>
        <dbReference type="EMBL" id="MBB4969056.1"/>
    </source>
</evidence>
<evidence type="ECO:0000259" key="2">
    <source>
        <dbReference type="SMART" id="SM00829"/>
    </source>
</evidence>
<comment type="caution">
    <text evidence="3">The sequence shown here is derived from an EMBL/GenBank/DDBJ whole genome shotgun (WGS) entry which is preliminary data.</text>
</comment>
<dbReference type="InterPro" id="IPR050700">
    <property type="entry name" value="YIM1/Zinc_Alcohol_DH_Fams"/>
</dbReference>